<evidence type="ECO:0000313" key="2">
    <source>
        <dbReference type="Proteomes" id="UP000078046"/>
    </source>
</evidence>
<accession>A0A177BA08</accession>
<proteinExistence type="predicted"/>
<keyword evidence="2" id="KW-1185">Reference proteome</keyword>
<evidence type="ECO:0000313" key="1">
    <source>
        <dbReference type="EMBL" id="OAF71076.1"/>
    </source>
</evidence>
<dbReference type="AlphaFoldDB" id="A0A177BA08"/>
<dbReference type="Proteomes" id="UP000078046">
    <property type="component" value="Unassembled WGS sequence"/>
</dbReference>
<reference evidence="1 2" key="1">
    <citation type="submission" date="2016-04" db="EMBL/GenBank/DDBJ databases">
        <title>The genome of Intoshia linei affirms orthonectids as highly simplified spiralians.</title>
        <authorList>
            <person name="Mikhailov K.V."/>
            <person name="Slusarev G.S."/>
            <person name="Nikitin M.A."/>
            <person name="Logacheva M.D."/>
            <person name="Penin A."/>
            <person name="Aleoshin V."/>
            <person name="Panchin Y.V."/>
        </authorList>
    </citation>
    <scope>NUCLEOTIDE SEQUENCE [LARGE SCALE GENOMIC DNA]</scope>
    <source>
        <strain evidence="1">Intl2013</strain>
        <tissue evidence="1">Whole animal</tissue>
    </source>
</reference>
<comment type="caution">
    <text evidence="1">The sequence shown here is derived from an EMBL/GenBank/DDBJ whole genome shotgun (WGS) entry which is preliminary data.</text>
</comment>
<sequence>MSANLSIDVVNRFNEFTTAHNDTFPFDSEYDFEIMDTPPSNNLSKNEENIDMALKNVESLIVLSSKIDIDSELDFLEKYKKKLQGKTSKYL</sequence>
<dbReference type="EMBL" id="LWCA01000082">
    <property type="protein sequence ID" value="OAF71076.1"/>
    <property type="molecule type" value="Genomic_DNA"/>
</dbReference>
<gene>
    <name evidence="1" type="ORF">A3Q56_01157</name>
</gene>
<protein>
    <submittedName>
        <fullName evidence="1">Uncharacterized protein</fullName>
    </submittedName>
</protein>
<name>A0A177BA08_9BILA</name>
<organism evidence="1 2">
    <name type="scientific">Intoshia linei</name>
    <dbReference type="NCBI Taxonomy" id="1819745"/>
    <lineage>
        <taxon>Eukaryota</taxon>
        <taxon>Metazoa</taxon>
        <taxon>Spiralia</taxon>
        <taxon>Lophotrochozoa</taxon>
        <taxon>Mesozoa</taxon>
        <taxon>Orthonectida</taxon>
        <taxon>Rhopaluridae</taxon>
        <taxon>Intoshia</taxon>
    </lineage>
</organism>